<evidence type="ECO:0000256" key="1">
    <source>
        <dbReference type="ARBA" id="ARBA00022723"/>
    </source>
</evidence>
<dbReference type="Pfam" id="PF12796">
    <property type="entry name" value="Ank_2"/>
    <property type="match status" value="1"/>
</dbReference>
<dbReference type="PROSITE" id="PS50297">
    <property type="entry name" value="ANK_REP_REGION"/>
    <property type="match status" value="1"/>
</dbReference>
<dbReference type="SUPFAM" id="SSF48403">
    <property type="entry name" value="Ankyrin repeat"/>
    <property type="match status" value="1"/>
</dbReference>
<dbReference type="PANTHER" id="PTHR31973">
    <property type="entry name" value="POLYPROTEIN, PUTATIVE-RELATED"/>
    <property type="match status" value="1"/>
</dbReference>
<keyword evidence="2 5" id="KW-0863">Zinc-finger</keyword>
<feature type="domain" description="SWIM-type" evidence="6">
    <location>
        <begin position="1052"/>
        <end position="1084"/>
    </location>
</feature>
<evidence type="ECO:0000256" key="4">
    <source>
        <dbReference type="PROSITE-ProRule" id="PRU00023"/>
    </source>
</evidence>
<evidence type="ECO:0000256" key="2">
    <source>
        <dbReference type="ARBA" id="ARBA00022771"/>
    </source>
</evidence>
<evidence type="ECO:0000259" key="6">
    <source>
        <dbReference type="PROSITE" id="PS50966"/>
    </source>
</evidence>
<reference evidence="7" key="1">
    <citation type="submission" date="2022-03" db="EMBL/GenBank/DDBJ databases">
        <title>A functionally conserved STORR gene fusion in Papaver species that diverged 16.8 million years ago.</title>
        <authorList>
            <person name="Catania T."/>
        </authorList>
    </citation>
    <scope>NUCLEOTIDE SEQUENCE</scope>
    <source>
        <strain evidence="7">S-191538</strain>
    </source>
</reference>
<name>A0AA41UZR5_PAPNU</name>
<gene>
    <name evidence="7" type="ORF">MKW94_002252</name>
</gene>
<dbReference type="PANTHER" id="PTHR31973:SF187">
    <property type="entry name" value="MUTATOR TRANSPOSASE MUDRA PROTEIN"/>
    <property type="match status" value="1"/>
</dbReference>
<dbReference type="InterPro" id="IPR036770">
    <property type="entry name" value="Ankyrin_rpt-contain_sf"/>
</dbReference>
<keyword evidence="8" id="KW-1185">Reference proteome</keyword>
<dbReference type="Proteomes" id="UP001177140">
    <property type="component" value="Unassembled WGS sequence"/>
</dbReference>
<keyword evidence="4" id="KW-0040">ANK repeat</keyword>
<dbReference type="SMART" id="SM00248">
    <property type="entry name" value="ANK"/>
    <property type="match status" value="3"/>
</dbReference>
<sequence>MLPGNELVIRKLLSTSWECVGAVGGRRNTVLYLAGQKSYINFKILLESHIVKDELLDNNNVNYWKGGKFVSETADRYIKIVKELLSQSDCKVCFVKYDKDDQNWNGCLAAVIKGKFTDNIFGDVQDVRATAEDGPLIHLSYRRKSITLKVLLRHPRIREIMAIDTPQCLLDSRNTNLMGKLSARMYKRYDQAILLMDAIQMGDVEDYNELLALYPDILDFVSLFPLGGTPLHIAIKAGQGKLTELIKDIIRRRPDFAHYPNRNGFPPLHIASARGYLDIVKELLAQVGHHLCYLNRYASSPSLDDDFDDNQEHVERKKENFDKFLDWDIEYNDEEESLDRNSWARTPLHYAIANERVSVINELLPIWDTSLLRSVSIPEEEEEEEEEEDSEALKMLMSRYIEDELLNSEDYWNTDAASELGSVYIQIMKHLLNPDISCHLSFFFVYKTEEEGRPTDARYNHCSSVIKVKCGIINGENDNLYKMLTTSYLKYFQEVTSTQGKSVLNLWADKEASIITMKIWMRSPLFYIEDFDRMWFSDAEVRHKHKLKDEVQSRVTICNDGIEKLPENGEVEGVQNISEKGFCAESLSEILGDQAQLLEAEEDDNREVHEQELPDVYNTKLSLFTGQTFESARKCRQAIKNASIDDKREIKFLTSGSSKIKALCSDESCQWSLYAKIEKGGKSFIVGEIEGTHTCSRLGTSDKIKLATPQWISDCIVDHIWPDKNAFLKLNDMRVVSFIKREYQIDIEATPASKGKKKAIETIHDLQLQDYTARILQSNPDSKIAFLATKKDKLGKDKEFQGVVISYKACWNGFLNGCAPLVFFEKIPMEKEGNNLLLAAIGVDGNNCMFPFAFALVGKKTVLKDDWEFFFEQLDFILKHPGYKQMAIISNLSYEITKIIENKFPGAEQGPCAWHLALEMQSKFGSDIELYFRPISMAETREEYNEAFEDLKSRNEEAAEWLTENLPRNWVTSKFLPARILPVLATLEQISICSTRMFDERRATATTNSSSSLTDYADKLIKVSDEASKAHNVLPSKQSIYEVQDSNNNRKYEIDLLSKSCTCLCWQKMGIPCSHAIATLKKVQKDTPYSEYCEARYRIQCFGKAYEDTIKPVEVLHTPYEDIRPKKRRKSSDISEGNVGQ</sequence>
<dbReference type="InterPro" id="IPR006564">
    <property type="entry name" value="Znf_PMZ"/>
</dbReference>
<dbReference type="GO" id="GO:0008270">
    <property type="term" value="F:zinc ion binding"/>
    <property type="evidence" value="ECO:0007669"/>
    <property type="project" value="UniProtKB-KW"/>
</dbReference>
<feature type="repeat" description="ANK" evidence="4">
    <location>
        <begin position="263"/>
        <end position="284"/>
    </location>
</feature>
<accession>A0AA41UZR5</accession>
<dbReference type="PROSITE" id="PS50966">
    <property type="entry name" value="ZF_SWIM"/>
    <property type="match status" value="1"/>
</dbReference>
<organism evidence="7 8">
    <name type="scientific">Papaver nudicaule</name>
    <name type="common">Iceland poppy</name>
    <dbReference type="NCBI Taxonomy" id="74823"/>
    <lineage>
        <taxon>Eukaryota</taxon>
        <taxon>Viridiplantae</taxon>
        <taxon>Streptophyta</taxon>
        <taxon>Embryophyta</taxon>
        <taxon>Tracheophyta</taxon>
        <taxon>Spermatophyta</taxon>
        <taxon>Magnoliopsida</taxon>
        <taxon>Ranunculales</taxon>
        <taxon>Papaveraceae</taxon>
        <taxon>Papaveroideae</taxon>
        <taxon>Papaver</taxon>
    </lineage>
</organism>
<dbReference type="Pfam" id="PF04434">
    <property type="entry name" value="SWIM"/>
    <property type="match status" value="1"/>
</dbReference>
<dbReference type="EMBL" id="JAJJMA010054716">
    <property type="protein sequence ID" value="MCL7026284.1"/>
    <property type="molecule type" value="Genomic_DNA"/>
</dbReference>
<dbReference type="Pfam" id="PF03108">
    <property type="entry name" value="DBD_Tnp_Mut"/>
    <property type="match status" value="1"/>
</dbReference>
<dbReference type="Pfam" id="PF10551">
    <property type="entry name" value="MULE"/>
    <property type="match status" value="1"/>
</dbReference>
<dbReference type="InterPro" id="IPR007527">
    <property type="entry name" value="Znf_SWIM"/>
</dbReference>
<dbReference type="InterPro" id="IPR004332">
    <property type="entry name" value="Transposase_MuDR"/>
</dbReference>
<dbReference type="Gene3D" id="1.25.40.20">
    <property type="entry name" value="Ankyrin repeat-containing domain"/>
    <property type="match status" value="1"/>
</dbReference>
<comment type="caution">
    <text evidence="7">The sequence shown here is derived from an EMBL/GenBank/DDBJ whole genome shotgun (WGS) entry which is preliminary data.</text>
</comment>
<proteinExistence type="predicted"/>
<evidence type="ECO:0000256" key="3">
    <source>
        <dbReference type="ARBA" id="ARBA00022833"/>
    </source>
</evidence>
<evidence type="ECO:0000313" key="8">
    <source>
        <dbReference type="Proteomes" id="UP001177140"/>
    </source>
</evidence>
<protein>
    <recommendedName>
        <fullName evidence="6">SWIM-type domain-containing protein</fullName>
    </recommendedName>
</protein>
<keyword evidence="3" id="KW-0862">Zinc</keyword>
<evidence type="ECO:0000256" key="5">
    <source>
        <dbReference type="PROSITE-ProRule" id="PRU00325"/>
    </source>
</evidence>
<keyword evidence="1" id="KW-0479">Metal-binding</keyword>
<dbReference type="PROSITE" id="PS50088">
    <property type="entry name" value="ANK_REPEAT"/>
    <property type="match status" value="1"/>
</dbReference>
<dbReference type="SMART" id="SM00575">
    <property type="entry name" value="ZnF_PMZ"/>
    <property type="match status" value="1"/>
</dbReference>
<dbReference type="InterPro" id="IPR002110">
    <property type="entry name" value="Ankyrin_rpt"/>
</dbReference>
<evidence type="ECO:0000313" key="7">
    <source>
        <dbReference type="EMBL" id="MCL7026284.1"/>
    </source>
</evidence>
<dbReference type="InterPro" id="IPR018289">
    <property type="entry name" value="MULE_transposase_dom"/>
</dbReference>
<dbReference type="AlphaFoldDB" id="A0AA41UZR5"/>